<feature type="signal peptide" evidence="1">
    <location>
        <begin position="1"/>
        <end position="24"/>
    </location>
</feature>
<sequence length="227" mass="24803">MSIAISLLVAFALHLLLATLPAIADEAPVGIACARAGQGVEASICEHPELLEADKRIAITFSRLRAAFQGEDAASFVAGQKLWLIERNYCANTKATGEFPDISSCLANRMEERAALLEHLAPTHEALMATVANYRFVEPAYVIRFADAYAGHEVKVVGSLLLDACDGRHAASLDGLIQHRSGSLTARFAQLDQERIEALCHQKPFAWWPGRIQLEHGKPYLLVSESR</sequence>
<gene>
    <name evidence="2" type="ORF">ISS97_16280</name>
</gene>
<keyword evidence="3" id="KW-1185">Reference proteome</keyword>
<accession>A0ABW8K8C1</accession>
<comment type="caution">
    <text evidence="2">The sequence shown here is derived from an EMBL/GenBank/DDBJ whole genome shotgun (WGS) entry which is preliminary data.</text>
</comment>
<proteinExistence type="predicted"/>
<dbReference type="Proteomes" id="UP001620408">
    <property type="component" value="Unassembled WGS sequence"/>
</dbReference>
<protein>
    <recommendedName>
        <fullName evidence="4">Lysozyme inhibitor LprI N-terminal domain-containing protein</fullName>
    </recommendedName>
</protein>
<organism evidence="2 3">
    <name type="scientific">Dyella koreensis</name>
    <dbReference type="NCBI Taxonomy" id="311235"/>
    <lineage>
        <taxon>Bacteria</taxon>
        <taxon>Pseudomonadati</taxon>
        <taxon>Pseudomonadota</taxon>
        <taxon>Gammaproteobacteria</taxon>
        <taxon>Lysobacterales</taxon>
        <taxon>Rhodanobacteraceae</taxon>
        <taxon>Dyella</taxon>
    </lineage>
</organism>
<evidence type="ECO:0008006" key="4">
    <source>
        <dbReference type="Google" id="ProtNLM"/>
    </source>
</evidence>
<reference evidence="2 3" key="1">
    <citation type="submission" date="2020-10" db="EMBL/GenBank/DDBJ databases">
        <title>Phylogeny of dyella-like bacteria.</title>
        <authorList>
            <person name="Fu J."/>
        </authorList>
    </citation>
    <scope>NUCLEOTIDE SEQUENCE [LARGE SCALE GENOMIC DNA]</scope>
    <source>
        <strain evidence="2 3">BB4</strain>
    </source>
</reference>
<dbReference type="EMBL" id="JADIKD010000012">
    <property type="protein sequence ID" value="MFK2918830.1"/>
    <property type="molecule type" value="Genomic_DNA"/>
</dbReference>
<name>A0ABW8K8C1_9GAMM</name>
<feature type="chain" id="PRO_5045066215" description="Lysozyme inhibitor LprI N-terminal domain-containing protein" evidence="1">
    <location>
        <begin position="25"/>
        <end position="227"/>
    </location>
</feature>
<dbReference type="RefSeq" id="WP_379983552.1">
    <property type="nucleotide sequence ID" value="NZ_JADIKD010000012.1"/>
</dbReference>
<evidence type="ECO:0000313" key="2">
    <source>
        <dbReference type="EMBL" id="MFK2918830.1"/>
    </source>
</evidence>
<evidence type="ECO:0000313" key="3">
    <source>
        <dbReference type="Proteomes" id="UP001620408"/>
    </source>
</evidence>
<evidence type="ECO:0000256" key="1">
    <source>
        <dbReference type="SAM" id="SignalP"/>
    </source>
</evidence>
<keyword evidence="1" id="KW-0732">Signal</keyword>
<dbReference type="Gene3D" id="1.20.1270.180">
    <property type="match status" value="1"/>
</dbReference>